<sequence length="254" mass="26216">MEINESRAKDDAIAGGGRALEGAGGVILRVRESVAAPGLEKPRQISRPARPGVAAILRRFEDGARVVAAPGHLEGGRALGHDVGRAADGPGAPVVGWPELHGHVEALQHGDVVVVLVVEGVEAVLRLGVRRRAVGLAVELPAAVAGQAGAAAAGVERAVGAGPDFGEVGAFGEAQGPCLPRVEAPPPARDGGRPDGVGALVLDGEDDCMALEDEEKNKRETDFETHFDFSMVTSIGLYLYIYTSCVVGHVQLIK</sequence>
<protein>
    <submittedName>
        <fullName evidence="1">Uncharacterized protein</fullName>
    </submittedName>
</protein>
<evidence type="ECO:0000313" key="2">
    <source>
        <dbReference type="Proteomes" id="UP000298416"/>
    </source>
</evidence>
<gene>
    <name evidence="1" type="ORF">SASPL_115340</name>
</gene>
<accession>A0A8X9A173</accession>
<dbReference type="AlphaFoldDB" id="A0A8X9A173"/>
<organism evidence="1">
    <name type="scientific">Salvia splendens</name>
    <name type="common">Scarlet sage</name>
    <dbReference type="NCBI Taxonomy" id="180675"/>
    <lineage>
        <taxon>Eukaryota</taxon>
        <taxon>Viridiplantae</taxon>
        <taxon>Streptophyta</taxon>
        <taxon>Embryophyta</taxon>
        <taxon>Tracheophyta</taxon>
        <taxon>Spermatophyta</taxon>
        <taxon>Magnoliopsida</taxon>
        <taxon>eudicotyledons</taxon>
        <taxon>Gunneridae</taxon>
        <taxon>Pentapetalae</taxon>
        <taxon>asterids</taxon>
        <taxon>lamiids</taxon>
        <taxon>Lamiales</taxon>
        <taxon>Lamiaceae</taxon>
        <taxon>Nepetoideae</taxon>
        <taxon>Mentheae</taxon>
        <taxon>Salviinae</taxon>
        <taxon>Salvia</taxon>
        <taxon>Salvia subgen. Calosphace</taxon>
        <taxon>core Calosphace</taxon>
    </lineage>
</organism>
<dbReference type="EMBL" id="PNBA02000005">
    <property type="protein sequence ID" value="KAG6424917.1"/>
    <property type="molecule type" value="Genomic_DNA"/>
</dbReference>
<comment type="caution">
    <text evidence="1">The sequence shown here is derived from an EMBL/GenBank/DDBJ whole genome shotgun (WGS) entry which is preliminary data.</text>
</comment>
<reference evidence="1" key="2">
    <citation type="submission" date="2020-08" db="EMBL/GenBank/DDBJ databases">
        <title>Plant Genome Project.</title>
        <authorList>
            <person name="Zhang R.-G."/>
        </authorList>
    </citation>
    <scope>NUCLEOTIDE SEQUENCE</scope>
    <source>
        <strain evidence="1">Huo1</strain>
        <tissue evidence="1">Leaf</tissue>
    </source>
</reference>
<proteinExistence type="predicted"/>
<evidence type="ECO:0000313" key="1">
    <source>
        <dbReference type="EMBL" id="KAG6424917.1"/>
    </source>
</evidence>
<keyword evidence="2" id="KW-1185">Reference proteome</keyword>
<dbReference type="Proteomes" id="UP000298416">
    <property type="component" value="Unassembled WGS sequence"/>
</dbReference>
<reference evidence="1" key="1">
    <citation type="submission" date="2018-01" db="EMBL/GenBank/DDBJ databases">
        <authorList>
            <person name="Mao J.F."/>
        </authorList>
    </citation>
    <scope>NUCLEOTIDE SEQUENCE</scope>
    <source>
        <strain evidence="1">Huo1</strain>
        <tissue evidence="1">Leaf</tissue>
    </source>
</reference>
<name>A0A8X9A173_SALSN</name>